<reference evidence="14" key="1">
    <citation type="submission" date="2018-05" db="EMBL/GenBank/DDBJ databases">
        <authorList>
            <person name="Lanie J.A."/>
            <person name="Ng W.-L."/>
            <person name="Kazmierczak K.M."/>
            <person name="Andrzejewski T.M."/>
            <person name="Davidsen T.M."/>
            <person name="Wayne K.J."/>
            <person name="Tettelin H."/>
            <person name="Glass J.I."/>
            <person name="Rusch D."/>
            <person name="Podicherti R."/>
            <person name="Tsui H.-C.T."/>
            <person name="Winkler M.E."/>
        </authorList>
    </citation>
    <scope>NUCLEOTIDE SEQUENCE</scope>
</reference>
<keyword evidence="12" id="KW-0472">Membrane</keyword>
<proteinExistence type="inferred from homology"/>
<protein>
    <recommendedName>
        <fullName evidence="3">cytochrome-c oxidase</fullName>
        <ecNumber evidence="3">7.1.1.9</ecNumber>
    </recommendedName>
</protein>
<dbReference type="EC" id="7.1.1.9" evidence="3"/>
<dbReference type="GO" id="GO:0005507">
    <property type="term" value="F:copper ion binding"/>
    <property type="evidence" value="ECO:0007669"/>
    <property type="project" value="InterPro"/>
</dbReference>
<evidence type="ECO:0000256" key="8">
    <source>
        <dbReference type="ARBA" id="ARBA00022967"/>
    </source>
</evidence>
<evidence type="ECO:0000256" key="3">
    <source>
        <dbReference type="ARBA" id="ARBA00012949"/>
    </source>
</evidence>
<evidence type="ECO:0000256" key="2">
    <source>
        <dbReference type="ARBA" id="ARBA00007866"/>
    </source>
</evidence>
<keyword evidence="11" id="KW-0186">Copper</keyword>
<dbReference type="InterPro" id="IPR045187">
    <property type="entry name" value="CcO_II"/>
</dbReference>
<evidence type="ECO:0000256" key="5">
    <source>
        <dbReference type="ARBA" id="ARBA00022660"/>
    </source>
</evidence>
<evidence type="ECO:0000256" key="4">
    <source>
        <dbReference type="ARBA" id="ARBA00022448"/>
    </source>
</evidence>
<dbReference type="PROSITE" id="PS00078">
    <property type="entry name" value="COX2"/>
    <property type="match status" value="1"/>
</dbReference>
<dbReference type="PANTHER" id="PTHR22888:SF9">
    <property type="entry name" value="CYTOCHROME C OXIDASE SUBUNIT 2"/>
    <property type="match status" value="1"/>
</dbReference>
<dbReference type="Gene3D" id="2.60.40.420">
    <property type="entry name" value="Cupredoxins - blue copper proteins"/>
    <property type="match status" value="1"/>
</dbReference>
<dbReference type="EMBL" id="UINC01078597">
    <property type="protein sequence ID" value="SVC19817.1"/>
    <property type="molecule type" value="Genomic_DNA"/>
</dbReference>
<keyword evidence="5" id="KW-0679">Respiratory chain</keyword>
<keyword evidence="6" id="KW-0812">Transmembrane</keyword>
<evidence type="ECO:0000256" key="6">
    <source>
        <dbReference type="ARBA" id="ARBA00022692"/>
    </source>
</evidence>
<feature type="non-terminal residue" evidence="14">
    <location>
        <position position="1"/>
    </location>
</feature>
<sequence length="200" mass="22647">YLVAAAMVIFLIKYRHREGIRAKYHKGHTGLEITWTALTAVTLLTLAFMGKPLWTKIKQDIPPHEVQVQVTGKQFNWEILYPGPDGEFGTPDDLEIENMLHVPANKVVKVVLTSKDVIHSFFVPVLRLKQDTLPGRKIDAWFEATKPGRYEIPCAEMCGFGHSGMLGYLIVHTQSDYEAWVKKNWPESKMAAKSEHGSES</sequence>
<keyword evidence="9" id="KW-0249">Electron transport</keyword>
<keyword evidence="7" id="KW-0479">Metal-binding</keyword>
<dbReference type="PRINTS" id="PR01166">
    <property type="entry name" value="CYCOXIDASEII"/>
</dbReference>
<dbReference type="InterPro" id="IPR008972">
    <property type="entry name" value="Cupredoxin"/>
</dbReference>
<evidence type="ECO:0000256" key="10">
    <source>
        <dbReference type="ARBA" id="ARBA00022989"/>
    </source>
</evidence>
<comment type="subcellular location">
    <subcellularLocation>
        <location evidence="1">Membrane</location>
        <topology evidence="1">Multi-pass membrane protein</topology>
    </subcellularLocation>
</comment>
<feature type="domain" description="Cytochrome oxidase subunit II copper A binding" evidence="13">
    <location>
        <begin position="63"/>
        <end position="183"/>
    </location>
</feature>
<organism evidence="14">
    <name type="scientific">marine metagenome</name>
    <dbReference type="NCBI Taxonomy" id="408172"/>
    <lineage>
        <taxon>unclassified sequences</taxon>
        <taxon>metagenomes</taxon>
        <taxon>ecological metagenomes</taxon>
    </lineage>
</organism>
<evidence type="ECO:0000256" key="7">
    <source>
        <dbReference type="ARBA" id="ARBA00022723"/>
    </source>
</evidence>
<dbReference type="PANTHER" id="PTHR22888">
    <property type="entry name" value="CYTOCHROME C OXIDASE, SUBUNIT II"/>
    <property type="match status" value="1"/>
</dbReference>
<dbReference type="GO" id="GO:0004129">
    <property type="term" value="F:cytochrome-c oxidase activity"/>
    <property type="evidence" value="ECO:0007669"/>
    <property type="project" value="UniProtKB-EC"/>
</dbReference>
<dbReference type="AlphaFoldDB" id="A0A382K9U8"/>
<evidence type="ECO:0000256" key="9">
    <source>
        <dbReference type="ARBA" id="ARBA00022982"/>
    </source>
</evidence>
<dbReference type="PROSITE" id="PS50857">
    <property type="entry name" value="COX2_CUA"/>
    <property type="match status" value="1"/>
</dbReference>
<accession>A0A382K9U8</accession>
<dbReference type="SUPFAM" id="SSF49503">
    <property type="entry name" value="Cupredoxins"/>
    <property type="match status" value="1"/>
</dbReference>
<evidence type="ECO:0000259" key="13">
    <source>
        <dbReference type="PROSITE" id="PS50857"/>
    </source>
</evidence>
<dbReference type="InterPro" id="IPR001505">
    <property type="entry name" value="Copper_CuA"/>
</dbReference>
<evidence type="ECO:0000256" key="12">
    <source>
        <dbReference type="ARBA" id="ARBA00023136"/>
    </source>
</evidence>
<dbReference type="GO" id="GO:0042773">
    <property type="term" value="P:ATP synthesis coupled electron transport"/>
    <property type="evidence" value="ECO:0007669"/>
    <property type="project" value="TreeGrafter"/>
</dbReference>
<comment type="similarity">
    <text evidence="2">Belongs to the cytochrome c oxidase subunit 2 family.</text>
</comment>
<keyword evidence="8" id="KW-1278">Translocase</keyword>
<evidence type="ECO:0000256" key="1">
    <source>
        <dbReference type="ARBA" id="ARBA00004141"/>
    </source>
</evidence>
<dbReference type="GO" id="GO:0016020">
    <property type="term" value="C:membrane"/>
    <property type="evidence" value="ECO:0007669"/>
    <property type="project" value="UniProtKB-SubCell"/>
</dbReference>
<dbReference type="InterPro" id="IPR036257">
    <property type="entry name" value="Cyt_c_oxidase_su2_TM_sf"/>
</dbReference>
<keyword evidence="10" id="KW-1133">Transmembrane helix</keyword>
<dbReference type="Pfam" id="PF00116">
    <property type="entry name" value="COX2"/>
    <property type="match status" value="1"/>
</dbReference>
<name>A0A382K9U8_9ZZZZ</name>
<evidence type="ECO:0000313" key="14">
    <source>
        <dbReference type="EMBL" id="SVC19817.1"/>
    </source>
</evidence>
<dbReference type="NCBIfam" id="TIGR02866">
    <property type="entry name" value="CoxB"/>
    <property type="match status" value="1"/>
</dbReference>
<evidence type="ECO:0000256" key="11">
    <source>
        <dbReference type="ARBA" id="ARBA00023008"/>
    </source>
</evidence>
<gene>
    <name evidence="14" type="ORF">METZ01_LOCUS272671</name>
</gene>
<keyword evidence="4" id="KW-0813">Transport</keyword>
<dbReference type="InterPro" id="IPR014222">
    <property type="entry name" value="Cyt_c_oxidase_su2"/>
</dbReference>
<dbReference type="GO" id="GO:0016491">
    <property type="term" value="F:oxidoreductase activity"/>
    <property type="evidence" value="ECO:0007669"/>
    <property type="project" value="InterPro"/>
</dbReference>
<dbReference type="Gene3D" id="1.10.287.90">
    <property type="match status" value="1"/>
</dbReference>
<dbReference type="SUPFAM" id="SSF81464">
    <property type="entry name" value="Cytochrome c oxidase subunit II-like, transmembrane region"/>
    <property type="match status" value="1"/>
</dbReference>
<dbReference type="InterPro" id="IPR002429">
    <property type="entry name" value="CcO_II-like_C"/>
</dbReference>